<protein>
    <submittedName>
        <fullName evidence="1">Uncharacterized protein</fullName>
    </submittedName>
</protein>
<dbReference type="AlphaFoldDB" id="A0A6G7J5D9"/>
<sequence length="108" mass="12306">MNVIFQSTYYTLYQAANERCFYVDFGQKTVRMSLCQLLALRHKVMSIAIEDHFDSDLNAHGFEVLMLCNKEHLFVLNTLEILDLKKLVSNSFVSLGLSVSAAMETAYS</sequence>
<dbReference type="Proteomes" id="UP000502928">
    <property type="component" value="Chromosome"/>
</dbReference>
<dbReference type="KEGG" id="mut:GVT53_15425"/>
<proteinExistence type="predicted"/>
<keyword evidence="2" id="KW-1185">Reference proteome</keyword>
<name>A0A6G7J5D9_9FLAO</name>
<dbReference type="EMBL" id="CP049616">
    <property type="protein sequence ID" value="QII46006.1"/>
    <property type="molecule type" value="Genomic_DNA"/>
</dbReference>
<accession>A0A6G7J5D9</accession>
<evidence type="ECO:0000313" key="2">
    <source>
        <dbReference type="Proteomes" id="UP000502928"/>
    </source>
</evidence>
<gene>
    <name evidence="1" type="ORF">GVT53_15425</name>
</gene>
<evidence type="ECO:0000313" key="1">
    <source>
        <dbReference type="EMBL" id="QII46006.1"/>
    </source>
</evidence>
<dbReference type="RefSeq" id="WP_166249388.1">
    <property type="nucleotide sequence ID" value="NZ_CP049616.1"/>
</dbReference>
<organism evidence="1 2">
    <name type="scientific">Flagellimonas oceani</name>
    <dbReference type="NCBI Taxonomy" id="2698672"/>
    <lineage>
        <taxon>Bacteria</taxon>
        <taxon>Pseudomonadati</taxon>
        <taxon>Bacteroidota</taxon>
        <taxon>Flavobacteriia</taxon>
        <taxon>Flavobacteriales</taxon>
        <taxon>Flavobacteriaceae</taxon>
        <taxon>Flagellimonas</taxon>
    </lineage>
</organism>
<reference evidence="1 2" key="1">
    <citation type="submission" date="2020-02" db="EMBL/GenBank/DDBJ databases">
        <title>Complete genome of Muricauda sp. 501str8.</title>
        <authorList>
            <person name="Dong B."/>
            <person name="Zhu S."/>
            <person name="Yang J."/>
            <person name="Chen J."/>
        </authorList>
    </citation>
    <scope>NUCLEOTIDE SEQUENCE [LARGE SCALE GENOMIC DNA]</scope>
    <source>
        <strain evidence="1 2">501str8</strain>
    </source>
</reference>